<dbReference type="GO" id="GO:0043005">
    <property type="term" value="C:neuron projection"/>
    <property type="evidence" value="ECO:0000318"/>
    <property type="project" value="GO_Central"/>
</dbReference>
<feature type="compositionally biased region" description="Polar residues" evidence="8">
    <location>
        <begin position="1"/>
        <end position="12"/>
    </location>
</feature>
<dbReference type="PANTHER" id="PTHR11501">
    <property type="entry name" value="MICROTUBULE-ASSOCIATED PROTEIN"/>
    <property type="match status" value="1"/>
</dbReference>
<evidence type="ECO:0000256" key="7">
    <source>
        <dbReference type="RuleBase" id="RU000686"/>
    </source>
</evidence>
<feature type="compositionally biased region" description="Basic and acidic residues" evidence="8">
    <location>
        <begin position="1103"/>
        <end position="1113"/>
    </location>
</feature>
<feature type="compositionally biased region" description="Polar residues" evidence="8">
    <location>
        <begin position="2011"/>
        <end position="2022"/>
    </location>
</feature>
<feature type="compositionally biased region" description="Low complexity" evidence="8">
    <location>
        <begin position="1878"/>
        <end position="1907"/>
    </location>
</feature>
<evidence type="ECO:0000313" key="12">
    <source>
        <dbReference type="RefSeq" id="XP_031759671.1"/>
    </source>
</evidence>
<dbReference type="PROSITE" id="PS00229">
    <property type="entry name" value="TAU_MAP_1"/>
    <property type="match status" value="2"/>
</dbReference>
<feature type="compositionally biased region" description="Polar residues" evidence="8">
    <location>
        <begin position="2132"/>
        <end position="2159"/>
    </location>
</feature>
<keyword evidence="4 7" id="KW-0493">Microtubule</keyword>
<feature type="compositionally biased region" description="Basic and acidic residues" evidence="8">
    <location>
        <begin position="1654"/>
        <end position="1678"/>
    </location>
</feature>
<dbReference type="GO" id="GO:0005874">
    <property type="term" value="C:microtubule"/>
    <property type="evidence" value="ECO:0007669"/>
    <property type="project" value="UniProtKB-KW"/>
</dbReference>
<gene>
    <name evidence="10 11 12 13 14 15 16" type="primary">map4</name>
</gene>
<dbReference type="OrthoDB" id="9909595at2759"/>
<accession>A0A8J1JP70</accession>
<feature type="compositionally biased region" description="Basic and acidic residues" evidence="8">
    <location>
        <begin position="704"/>
        <end position="716"/>
    </location>
</feature>
<feature type="region of interest" description="Disordered" evidence="8">
    <location>
        <begin position="1454"/>
        <end position="1482"/>
    </location>
</feature>
<feature type="compositionally biased region" description="Polar residues" evidence="8">
    <location>
        <begin position="1709"/>
        <end position="1722"/>
    </location>
</feature>
<evidence type="ECO:0000256" key="1">
    <source>
        <dbReference type="ARBA" id="ARBA00004245"/>
    </source>
</evidence>
<dbReference type="RefSeq" id="XP_031759673.1">
    <property type="nucleotide sequence ID" value="XM_031903813.1"/>
</dbReference>
<feature type="region of interest" description="Disordered" evidence="8">
    <location>
        <begin position="1097"/>
        <end position="1153"/>
    </location>
</feature>
<sequence length="2187" mass="235460">MADLGQNFSLQDALTDGPAEIESEVKQDFITSLENEKFEDEVGETCDKSSYVPLLDDDDVKEPKNKSERSAAPHDSIMANGEHNLGENEVTDPFGSNHDEKLLSDLPPFDTTNRPAFTEHFEAERMVPALNPFEDGWITDSNSKTGAEGTDTPSEDTSEITTGDTPSDGSVRAPLTLTQSDNLAGIWQPTAEEQLALSPHHPAEPFRSSEEATLLLPEGQASFDAYLQEGSRDLEPHNQEKLECGGASELISCVTFDAPLEPYAESFYGNESPYEPEEHAKESDTAEPTDSPVNEDSPEYLSVVAQNATLVEQVDEAALLLAEGQLNEVEQSSIVEDTDNKPVVEEGEREGFTANEELLESEEAEHETGEIPSEKLDLVLEECKSDTLTPQGVETPSEQELILEEEQQNSQPLLPCEDFLPGKTEHVDLLQCKTEEDLVSPETKDEDLLPLKTEAVVLTPPTTETEVLISPASEAEVLISPASEAEVLISPVSEAVVLTPPTTEAEVLISPASEADILTPPTTEAEVLISPANEAEVLISPASEAEILISPASEAEVLISPANEVEVFTPSTTDRLDENRTENIFVCEDIPPQKAALHFGEAPLEQTPSVSEGSPVEAPSFAETASEKNDDEHKAASLVEPPQDIQASLKRGYKTSDRRFGRTKSTVVPVSGFITEPQLGRQCAESRGMLASRAKDLHKKAQDLMENRQEASRDGGDIDGAQAMMKKKKKKPRQKKNTQAKVSDFFVEDDVDFNIRDQTELQVSGSEPPGQQKIVRRKHFIKEVEHNQDPLMLATTQPCLPTREAIEKAAEEETSLPMQCFPNTKPDATVENVDPYTVAESEYMALGAALKDKTPLDNWGKIVYEPEKSLDHVEANVALADKVLAKCPYLKHVLKEVQQPDHPEMDNSSTYPSADLPLLPKDTIPEVDLAKSHLEAADLLCDTKKVDGNLNDNWNSGVAENFKPVFFTPETGGSKPSSVWEKKQTSRKDKPSAEQSFITTDAKEPPKSTKQETVTAVDNMTEQDQRNNNTDSTQAKQSDSSEGQAVKSESNSQGLGVQVLPEEVPKSNFECLNFLPECNNNKPLGQGLDTDFDIIPRPLASGKWDKPKRENERRKRSSRPFAESVANAELAAPESKDSTVAVDNTSSQSPSHKETLFEPICNIEKETIALEQPSPLTFEVGDNKCFGEDSLLFQRQIKNKRGKPKMKAEMKTSEGTDGGQQPFSEPAAVFEGDGIRKPKETVSPVTRSERGSLKRTHGAEKTKSSVLPEMVGNRQKPEAGIIPGNVIDSPADCLVTPPKEIMGITDPAIKQKEHDTRLAESLNIKADLVTTFPKDQNVDHKCKLDICKDSDLPKHLNDDILILTAASADITIKDEVAPELKNKSDPQKALVDKPGKIDSLVTRSLEIIDLKDETPKLSQEKTVQGPSETDHLVEMPDEQLKTCKLKEQNNAEVLKSENLSKSEESESRTVNLPGTNSSAVDDKSVATSLSDFLPEASLETAVGMLEGSIAAPVSSEKATVEEKVKHWDLSSVGQPVEKEQILKASMQLPTDNIIEPQEPDQSLVAGLEEGHSQTDSQKLLNQSAGTPEPSHLGEISKDVSKIKTEAAPVTVKKEKTPPPSEKLQKKISSKSDEKAKAPEPLKGYMRPTKSRGISPEKPRHLKDTHLIQHRQDKAKSETPEVAAAATEDEKTCPPNKELPPSPEKKAKTSAPTPSKTPLSKSKLTGAAAAPSPRKAVSATPTPKKPASPAPASATTPKRPLSSAGRVTSATPKDTKPKTLDLKSPVKSPDKKPAALKQTPTSATPRASVKASPAASKATAAPTAGSTAPKAAVTPKRPTALKNDVKPAEVKKIPSTKSPTEASRPKSVPADLSKANGQSPASPAAAPTRPRTTKPALSKTTLASSTATEAKKLPSARTASLAKPSTAPLSKPSTAPLSKTTAAPKQPRPATVPDLKNIRSKIGSTDNMKHQPGGGKVEKKPVPSSTARKPAPPAVPKSATTTKSTDTKEAAQKQSNGKVSVQIVSKRVNYSHVQSKCGSKDNIKHVPGGGNVTNAAKPAAAGTRPQASGAHKPGSANVNILSKKVDVSKVPSKCGSKPTIKHKPGAGETNAGNSKKQDTAKVPQEESAKVDESQNIGEQALPSQNGDVATPTEAPTQEAQENGLGERSPAEGANQRESFNALIPETSI</sequence>
<dbReference type="PANTHER" id="PTHR11501:SF16">
    <property type="entry name" value="MICROTUBULE-ASSOCIATED PROTEIN 4"/>
    <property type="match status" value="1"/>
</dbReference>
<feature type="compositionally biased region" description="Basic and acidic residues" evidence="8">
    <location>
        <begin position="1629"/>
        <end position="1639"/>
    </location>
</feature>
<feature type="region of interest" description="Disordered" evidence="8">
    <location>
        <begin position="704"/>
        <end position="742"/>
    </location>
</feature>
<feature type="region of interest" description="Disordered" evidence="8">
    <location>
        <begin position="36"/>
        <end position="174"/>
    </location>
</feature>
<comment type="subcellular location">
    <subcellularLocation>
        <location evidence="1 7">Cytoplasm</location>
        <location evidence="1 7">Cytoskeleton</location>
    </subcellularLocation>
</comment>
<dbReference type="RefSeq" id="XP_031759672.1">
    <property type="nucleotide sequence ID" value="XM_031903812.1"/>
</dbReference>
<feature type="region of interest" description="Disordered" evidence="8">
    <location>
        <begin position="264"/>
        <end position="298"/>
    </location>
</feature>
<feature type="compositionally biased region" description="Polar residues" evidence="8">
    <location>
        <begin position="159"/>
        <end position="168"/>
    </location>
</feature>
<dbReference type="Xenbase" id="XB-GENE-6259104">
    <property type="gene designation" value="map4"/>
</dbReference>
<dbReference type="RefSeq" id="XP_031759674.1">
    <property type="nucleotide sequence ID" value="XM_031903814.1"/>
</dbReference>
<keyword evidence="5" id="KW-0677">Repeat</keyword>
<feature type="compositionally biased region" description="Basic and acidic residues" evidence="8">
    <location>
        <begin position="1454"/>
        <end position="1467"/>
    </location>
</feature>
<feature type="region of interest" description="Disordered" evidence="8">
    <location>
        <begin position="1200"/>
        <end position="1223"/>
    </location>
</feature>
<organism evidence="9 14">
    <name type="scientific">Xenopus tropicalis</name>
    <name type="common">Western clawed frog</name>
    <name type="synonym">Silurana tropicalis</name>
    <dbReference type="NCBI Taxonomy" id="8364"/>
    <lineage>
        <taxon>Eukaryota</taxon>
        <taxon>Metazoa</taxon>
        <taxon>Chordata</taxon>
        <taxon>Craniata</taxon>
        <taxon>Vertebrata</taxon>
        <taxon>Euteleostomi</taxon>
        <taxon>Amphibia</taxon>
        <taxon>Batrachia</taxon>
        <taxon>Anura</taxon>
        <taxon>Pipoidea</taxon>
        <taxon>Pipidae</taxon>
        <taxon>Xenopodinae</taxon>
        <taxon>Xenopus</taxon>
        <taxon>Silurana</taxon>
    </lineage>
</organism>
<dbReference type="InterPro" id="IPR027324">
    <property type="entry name" value="MAP2/MAP4/Tau"/>
</dbReference>
<feature type="compositionally biased region" description="Polar residues" evidence="8">
    <location>
        <begin position="1468"/>
        <end position="1482"/>
    </location>
</feature>
<evidence type="ECO:0000256" key="3">
    <source>
        <dbReference type="ARBA" id="ARBA00022553"/>
    </source>
</evidence>
<keyword evidence="2 7" id="KW-0963">Cytoplasm</keyword>
<feature type="region of interest" description="Disordered" evidence="8">
    <location>
        <begin position="1549"/>
        <end position="2187"/>
    </location>
</feature>
<feature type="region of interest" description="Disordered" evidence="8">
    <location>
        <begin position="1"/>
        <end position="22"/>
    </location>
</feature>
<feature type="region of interest" description="Disordered" evidence="8">
    <location>
        <begin position="967"/>
        <end position="1058"/>
    </location>
</feature>
<keyword evidence="6 7" id="KW-0206">Cytoskeleton</keyword>
<dbReference type="GO" id="GO:0031175">
    <property type="term" value="P:neuron projection development"/>
    <property type="evidence" value="ECO:0000318"/>
    <property type="project" value="GO_Central"/>
</dbReference>
<proteinExistence type="predicted"/>
<evidence type="ECO:0000313" key="14">
    <source>
        <dbReference type="RefSeq" id="XP_031759673.1"/>
    </source>
</evidence>
<dbReference type="RefSeq" id="XP_031759670.1">
    <property type="nucleotide sequence ID" value="XM_031903810.1"/>
</dbReference>
<feature type="compositionally biased region" description="Basic and acidic residues" evidence="8">
    <location>
        <begin position="1842"/>
        <end position="1851"/>
    </location>
</feature>
<dbReference type="RefSeq" id="XP_031759671.1">
    <property type="nucleotide sequence ID" value="XM_031903811.1"/>
</dbReference>
<dbReference type="AGR" id="Xenbase:XB-GENE-6259104"/>
<dbReference type="Pfam" id="PF00418">
    <property type="entry name" value="Tubulin-binding"/>
    <property type="match status" value="3"/>
</dbReference>
<evidence type="ECO:0000313" key="13">
    <source>
        <dbReference type="RefSeq" id="XP_031759672.1"/>
    </source>
</evidence>
<feature type="compositionally biased region" description="Basic and acidic residues" evidence="8">
    <location>
        <begin position="1001"/>
        <end position="1010"/>
    </location>
</feature>
<dbReference type="Proteomes" id="UP000008143">
    <property type="component" value="Chromosome 6"/>
</dbReference>
<feature type="compositionally biased region" description="Basic and acidic residues" evidence="8">
    <location>
        <begin position="61"/>
        <end position="72"/>
    </location>
</feature>
<evidence type="ECO:0000313" key="10">
    <source>
        <dbReference type="RefSeq" id="XP_031759669.1"/>
    </source>
</evidence>
<feature type="compositionally biased region" description="Basic and acidic residues" evidence="8">
    <location>
        <begin position="1594"/>
        <end position="1604"/>
    </location>
</feature>
<evidence type="ECO:0000313" key="9">
    <source>
        <dbReference type="Proteomes" id="UP000008143"/>
    </source>
</evidence>
<feature type="compositionally biased region" description="Basic and acidic residues" evidence="8">
    <location>
        <begin position="980"/>
        <end position="992"/>
    </location>
</feature>
<evidence type="ECO:0000313" key="15">
    <source>
        <dbReference type="RefSeq" id="XP_031759674.1"/>
    </source>
</evidence>
<evidence type="ECO:0000313" key="11">
    <source>
        <dbReference type="RefSeq" id="XP_031759670.1"/>
    </source>
</evidence>
<evidence type="ECO:0000256" key="2">
    <source>
        <dbReference type="ARBA" id="ARBA00022490"/>
    </source>
</evidence>
<feature type="region of interest" description="Disordered" evidence="8">
    <location>
        <begin position="604"/>
        <end position="658"/>
    </location>
</feature>
<feature type="compositionally biased region" description="Polar residues" evidence="8">
    <location>
        <begin position="1926"/>
        <end position="1942"/>
    </location>
</feature>
<name>A0A8J1JP70_XENTR</name>
<reference evidence="10 11" key="1">
    <citation type="submission" date="2025-04" db="UniProtKB">
        <authorList>
            <consortium name="RefSeq"/>
        </authorList>
    </citation>
    <scope>IDENTIFICATION</scope>
    <source>
        <strain evidence="10 11">Nigerian</strain>
        <tissue evidence="10 11">Liver and blood</tissue>
    </source>
</reference>
<feature type="compositionally biased region" description="Polar residues" evidence="8">
    <location>
        <begin position="1573"/>
        <end position="1585"/>
    </location>
</feature>
<keyword evidence="9" id="KW-1185">Reference proteome</keyword>
<evidence type="ECO:0000256" key="8">
    <source>
        <dbReference type="SAM" id="MobiDB-lite"/>
    </source>
</evidence>
<dbReference type="CTD" id="4134"/>
<feature type="compositionally biased region" description="Low complexity" evidence="8">
    <location>
        <begin position="1809"/>
        <end position="1831"/>
    </location>
</feature>
<dbReference type="GO" id="GO:0008017">
    <property type="term" value="F:microtubule binding"/>
    <property type="evidence" value="ECO:0000318"/>
    <property type="project" value="GO_Central"/>
</dbReference>
<feature type="compositionally biased region" description="Polar residues" evidence="8">
    <location>
        <begin position="1011"/>
        <end position="1055"/>
    </location>
</feature>
<dbReference type="GO" id="GO:0000226">
    <property type="term" value="P:microtubule cytoskeleton organization"/>
    <property type="evidence" value="ECO:0000318"/>
    <property type="project" value="GO_Central"/>
</dbReference>
<dbReference type="KEGG" id="xtr:100144937"/>
<feature type="compositionally biased region" description="Basic and acidic residues" evidence="8">
    <location>
        <begin position="2114"/>
        <end position="2131"/>
    </location>
</feature>
<evidence type="ECO:0000313" key="16">
    <source>
        <dbReference type="Xenbase" id="XB-GENE-6259104"/>
    </source>
</evidence>
<evidence type="ECO:0000256" key="5">
    <source>
        <dbReference type="ARBA" id="ARBA00022737"/>
    </source>
</evidence>
<keyword evidence="3" id="KW-0597">Phosphoprotein</keyword>
<dbReference type="InterPro" id="IPR001084">
    <property type="entry name" value="MAP_tubulin-bd_rpt"/>
</dbReference>
<feature type="compositionally biased region" description="Basic residues" evidence="8">
    <location>
        <begin position="725"/>
        <end position="738"/>
    </location>
</feature>
<feature type="compositionally biased region" description="Basic and acidic residues" evidence="8">
    <location>
        <begin position="625"/>
        <end position="635"/>
    </location>
</feature>
<feature type="region of interest" description="Disordered" evidence="8">
    <location>
        <begin position="331"/>
        <end position="373"/>
    </location>
</feature>
<feature type="compositionally biased region" description="Basic and acidic residues" evidence="8">
    <location>
        <begin position="338"/>
        <end position="351"/>
    </location>
</feature>
<dbReference type="GeneID" id="100144937"/>
<evidence type="ECO:0000256" key="6">
    <source>
        <dbReference type="ARBA" id="ARBA00023212"/>
    </source>
</evidence>
<dbReference type="RefSeq" id="XP_031759669.1">
    <property type="nucleotide sequence ID" value="XM_031903809.1"/>
</dbReference>
<protein>
    <recommendedName>
        <fullName evidence="7">Microtubule-associated protein</fullName>
    </recommendedName>
</protein>
<feature type="region of interest" description="Disordered" evidence="8">
    <location>
        <begin position="1238"/>
        <end position="1264"/>
    </location>
</feature>
<dbReference type="PROSITE" id="PS51491">
    <property type="entry name" value="TAU_MAP_2"/>
    <property type="match status" value="3"/>
</dbReference>
<feature type="compositionally biased region" description="Polar residues" evidence="8">
    <location>
        <begin position="1141"/>
        <end position="1150"/>
    </location>
</feature>
<feature type="compositionally biased region" description="Basic and acidic residues" evidence="8">
    <location>
        <begin position="1247"/>
        <end position="1263"/>
    </location>
</feature>
<evidence type="ECO:0000256" key="4">
    <source>
        <dbReference type="ARBA" id="ARBA00022701"/>
    </source>
</evidence>